<dbReference type="InterPro" id="IPR004345">
    <property type="entry name" value="TB2_DP1_HVA22"/>
</dbReference>
<dbReference type="AlphaFoldDB" id="A0A915HPI7"/>
<evidence type="ECO:0000256" key="1">
    <source>
        <dbReference type="RuleBase" id="RU362006"/>
    </source>
</evidence>
<dbReference type="GO" id="GO:0008017">
    <property type="term" value="F:microtubule binding"/>
    <property type="evidence" value="ECO:0007669"/>
    <property type="project" value="TreeGrafter"/>
</dbReference>
<dbReference type="Proteomes" id="UP000887565">
    <property type="component" value="Unplaced"/>
</dbReference>
<reference evidence="3" key="1">
    <citation type="submission" date="2022-11" db="UniProtKB">
        <authorList>
            <consortium name="WormBaseParasite"/>
        </authorList>
    </citation>
    <scope>IDENTIFICATION</scope>
</reference>
<proteinExistence type="inferred from homology"/>
<protein>
    <recommendedName>
        <fullName evidence="1">Receptor expression-enhancing protein</fullName>
    </recommendedName>
</protein>
<organism evidence="2 3">
    <name type="scientific">Romanomermis culicivorax</name>
    <name type="common">Nematode worm</name>
    <dbReference type="NCBI Taxonomy" id="13658"/>
    <lineage>
        <taxon>Eukaryota</taxon>
        <taxon>Metazoa</taxon>
        <taxon>Ecdysozoa</taxon>
        <taxon>Nematoda</taxon>
        <taxon>Enoplea</taxon>
        <taxon>Dorylaimia</taxon>
        <taxon>Mermithida</taxon>
        <taxon>Mermithoidea</taxon>
        <taxon>Mermithidae</taxon>
        <taxon>Romanomermis</taxon>
    </lineage>
</organism>
<evidence type="ECO:0000313" key="3">
    <source>
        <dbReference type="WBParaSite" id="nRc.2.0.1.t03267-RA"/>
    </source>
</evidence>
<keyword evidence="1" id="KW-1133">Transmembrane helix</keyword>
<dbReference type="PANTHER" id="PTHR12300">
    <property type="entry name" value="HVA22-LIKE PROTEINS"/>
    <property type="match status" value="1"/>
</dbReference>
<keyword evidence="1" id="KW-0472">Membrane</keyword>
<accession>A0A915HPI7</accession>
<dbReference type="PANTHER" id="PTHR12300:SF117">
    <property type="entry name" value="LP05237P-RELATED"/>
    <property type="match status" value="1"/>
</dbReference>
<feature type="transmembrane region" description="Helical" evidence="1">
    <location>
        <begin position="36"/>
        <end position="55"/>
    </location>
</feature>
<sequence length="143" mass="17048">MLSIIISRFVVLLGGALYPAYRSYKTVKTKNVRDYVKWMMYWIVFAIFICLEDFVDMFFSFWFPFYFETKIIFVVWLLSPYTKGASFLYRKLVHPYLVKHERDIDNYLDKAKIGGYHTFTNLLTKSIAQLKEMIIEATHHGTI</sequence>
<comment type="subcellular location">
    <subcellularLocation>
        <location evidence="1">Membrane</location>
        <topology evidence="1">Multi-pass membrane protein</topology>
    </subcellularLocation>
</comment>
<evidence type="ECO:0000313" key="2">
    <source>
        <dbReference type="Proteomes" id="UP000887565"/>
    </source>
</evidence>
<dbReference type="WBParaSite" id="nRc.2.0.1.t03267-RA">
    <property type="protein sequence ID" value="nRc.2.0.1.t03267-RA"/>
    <property type="gene ID" value="nRc.2.0.1.g03267"/>
</dbReference>
<dbReference type="GO" id="GO:0005789">
    <property type="term" value="C:endoplasmic reticulum membrane"/>
    <property type="evidence" value="ECO:0007669"/>
    <property type="project" value="TreeGrafter"/>
</dbReference>
<keyword evidence="2" id="KW-1185">Reference proteome</keyword>
<dbReference type="Pfam" id="PF03134">
    <property type="entry name" value="TB2_DP1_HVA22"/>
    <property type="match status" value="1"/>
</dbReference>
<dbReference type="OMA" id="KPKVEHQ"/>
<dbReference type="GO" id="GO:0071786">
    <property type="term" value="P:endoplasmic reticulum tubular network organization"/>
    <property type="evidence" value="ECO:0007669"/>
    <property type="project" value="TreeGrafter"/>
</dbReference>
<dbReference type="GO" id="GO:0071782">
    <property type="term" value="C:endoplasmic reticulum tubular network"/>
    <property type="evidence" value="ECO:0007669"/>
    <property type="project" value="TreeGrafter"/>
</dbReference>
<comment type="similarity">
    <text evidence="1">Belongs to the DP1 family.</text>
</comment>
<feature type="transmembrane region" description="Helical" evidence="1">
    <location>
        <begin position="6"/>
        <end position="24"/>
    </location>
</feature>
<keyword evidence="1" id="KW-0812">Transmembrane</keyword>
<name>A0A915HPI7_ROMCU</name>
<dbReference type="GO" id="GO:0005881">
    <property type="term" value="C:cytoplasmic microtubule"/>
    <property type="evidence" value="ECO:0007669"/>
    <property type="project" value="TreeGrafter"/>
</dbReference>